<dbReference type="EMBL" id="GBHO01024029">
    <property type="protein sequence ID" value="JAG19575.1"/>
    <property type="molecule type" value="Transcribed_RNA"/>
</dbReference>
<dbReference type="AlphaFoldDB" id="A0A0A9YI90"/>
<dbReference type="EMBL" id="GDHC01004473">
    <property type="protein sequence ID" value="JAQ14156.1"/>
    <property type="molecule type" value="Transcribed_RNA"/>
</dbReference>
<organism evidence="3">
    <name type="scientific">Lygus hesperus</name>
    <name type="common">Western plant bug</name>
    <dbReference type="NCBI Taxonomy" id="30085"/>
    <lineage>
        <taxon>Eukaryota</taxon>
        <taxon>Metazoa</taxon>
        <taxon>Ecdysozoa</taxon>
        <taxon>Arthropoda</taxon>
        <taxon>Hexapoda</taxon>
        <taxon>Insecta</taxon>
        <taxon>Pterygota</taxon>
        <taxon>Neoptera</taxon>
        <taxon>Paraneoptera</taxon>
        <taxon>Hemiptera</taxon>
        <taxon>Heteroptera</taxon>
        <taxon>Panheteroptera</taxon>
        <taxon>Cimicomorpha</taxon>
        <taxon>Miridae</taxon>
        <taxon>Mirini</taxon>
        <taxon>Lygus</taxon>
    </lineage>
</organism>
<dbReference type="EMBL" id="GBHO01011709">
    <property type="protein sequence ID" value="JAG31895.1"/>
    <property type="molecule type" value="Transcribed_RNA"/>
</dbReference>
<name>A0A0A9YI90_LYGHE</name>
<evidence type="ECO:0000313" key="6">
    <source>
        <dbReference type="EMBL" id="JAQ14156.1"/>
    </source>
</evidence>
<reference evidence="5" key="3">
    <citation type="journal article" date="2016" name="Gigascience">
        <title>De novo construction of an expanded transcriptome assembly for the western tarnished plant bug, Lygus hesperus.</title>
        <authorList>
            <person name="Tassone E.E."/>
            <person name="Geib S.M."/>
            <person name="Hall B."/>
            <person name="Fabrick J.A."/>
            <person name="Brent C.S."/>
            <person name="Hull J.J."/>
        </authorList>
    </citation>
    <scope>NUCLEOTIDE SEQUENCE</scope>
</reference>
<dbReference type="GO" id="GO:0016301">
    <property type="term" value="F:kinase activity"/>
    <property type="evidence" value="ECO:0007669"/>
    <property type="project" value="UniProtKB-KW"/>
</dbReference>
<gene>
    <name evidence="3" type="primary">PFK4_4</name>
    <name evidence="1" type="synonym">PFK4_0</name>
    <name evidence="2" type="synonym">PFK4_3</name>
    <name evidence="4" type="synonym">PFK4_5</name>
    <name evidence="4" type="ORF">CM83_15217</name>
    <name evidence="3" type="ORF">CM83_15219</name>
    <name evidence="2" type="ORF">CM83_15221</name>
    <name evidence="1" type="ORF">CM83_15225</name>
    <name evidence="6" type="ORF">g.15186</name>
    <name evidence="5" type="ORF">g.15194</name>
</gene>
<reference evidence="3" key="1">
    <citation type="journal article" date="2014" name="PLoS ONE">
        <title>Transcriptome-Based Identification of ABC Transporters in the Western Tarnished Plant Bug Lygus hesperus.</title>
        <authorList>
            <person name="Hull J.J."/>
            <person name="Chaney K."/>
            <person name="Geib S.M."/>
            <person name="Fabrick J.A."/>
            <person name="Brent C.S."/>
            <person name="Walsh D."/>
            <person name="Lavine L.C."/>
        </authorList>
    </citation>
    <scope>NUCLEOTIDE SEQUENCE</scope>
</reference>
<keyword evidence="3" id="KW-0418">Kinase</keyword>
<proteinExistence type="predicted"/>
<accession>A0A0A9YI90</accession>
<sequence length="132" mass="13759">MVALTSSLPDHYSSETFTTMAAAANQDAPQALAPEPFVLYPTYDQHLLPEILLPHASQASIHGSGAGYSGTAGPVNYGHAVAALASDGATIELRQQQGDATNADGNQSAALQQQLFLRVLPSSDLPITNIET</sequence>
<reference evidence="3" key="2">
    <citation type="submission" date="2014-07" db="EMBL/GenBank/DDBJ databases">
        <authorList>
            <person name="Hull J."/>
        </authorList>
    </citation>
    <scope>NUCLEOTIDE SEQUENCE</scope>
</reference>
<evidence type="ECO:0000313" key="3">
    <source>
        <dbReference type="EMBL" id="JAG31894.1"/>
    </source>
</evidence>
<dbReference type="EMBL" id="GDHC01015381">
    <property type="protein sequence ID" value="JAQ03248.1"/>
    <property type="molecule type" value="Transcribed_RNA"/>
</dbReference>
<evidence type="ECO:0000313" key="4">
    <source>
        <dbReference type="EMBL" id="JAG31895.1"/>
    </source>
</evidence>
<protein>
    <submittedName>
        <fullName evidence="3">6-phosphofructokinase 4, chloroplastic</fullName>
    </submittedName>
</protein>
<evidence type="ECO:0000313" key="1">
    <source>
        <dbReference type="EMBL" id="JAG19575.1"/>
    </source>
</evidence>
<dbReference type="EMBL" id="GBHO01011710">
    <property type="protein sequence ID" value="JAG31894.1"/>
    <property type="molecule type" value="Transcribed_RNA"/>
</dbReference>
<keyword evidence="3" id="KW-0808">Transferase</keyword>
<evidence type="ECO:0000313" key="2">
    <source>
        <dbReference type="EMBL" id="JAG31893.1"/>
    </source>
</evidence>
<evidence type="ECO:0000313" key="5">
    <source>
        <dbReference type="EMBL" id="JAQ03248.1"/>
    </source>
</evidence>
<dbReference type="EMBL" id="GBHO01011711">
    <property type="protein sequence ID" value="JAG31893.1"/>
    <property type="molecule type" value="Transcribed_RNA"/>
</dbReference>